<dbReference type="Proteomes" id="UP000467214">
    <property type="component" value="Unassembled WGS sequence"/>
</dbReference>
<dbReference type="EMBL" id="WSSB01000010">
    <property type="protein sequence ID" value="MXR37575.1"/>
    <property type="molecule type" value="Genomic_DNA"/>
</dbReference>
<comment type="similarity">
    <text evidence="2">Belongs to the Rht family.</text>
</comment>
<dbReference type="AlphaFoldDB" id="A0A845BMJ9"/>
<evidence type="ECO:0000256" key="2">
    <source>
        <dbReference type="ARBA" id="ARBA00007928"/>
    </source>
</evidence>
<dbReference type="InterPro" id="IPR001123">
    <property type="entry name" value="LeuE-type"/>
</dbReference>
<evidence type="ECO:0000256" key="6">
    <source>
        <dbReference type="ARBA" id="ARBA00023136"/>
    </source>
</evidence>
<dbReference type="PANTHER" id="PTHR30086">
    <property type="entry name" value="ARGININE EXPORTER PROTEIN ARGO"/>
    <property type="match status" value="1"/>
</dbReference>
<protein>
    <submittedName>
        <fullName evidence="8">Leucine efflux protein LeuE</fullName>
    </submittedName>
</protein>
<feature type="transmembrane region" description="Helical" evidence="7">
    <location>
        <begin position="152"/>
        <end position="180"/>
    </location>
</feature>
<evidence type="ECO:0000313" key="8">
    <source>
        <dbReference type="EMBL" id="MXR37575.1"/>
    </source>
</evidence>
<dbReference type="GO" id="GO:0005886">
    <property type="term" value="C:plasma membrane"/>
    <property type="evidence" value="ECO:0007669"/>
    <property type="project" value="UniProtKB-SubCell"/>
</dbReference>
<feature type="transmembrane region" description="Helical" evidence="7">
    <location>
        <begin position="44"/>
        <end position="66"/>
    </location>
</feature>
<feature type="transmembrane region" description="Helical" evidence="7">
    <location>
        <begin position="12"/>
        <end position="32"/>
    </location>
</feature>
<evidence type="ECO:0000256" key="7">
    <source>
        <dbReference type="SAM" id="Phobius"/>
    </source>
</evidence>
<evidence type="ECO:0000256" key="1">
    <source>
        <dbReference type="ARBA" id="ARBA00004651"/>
    </source>
</evidence>
<gene>
    <name evidence="8" type="primary">leuE</name>
    <name evidence="8" type="ORF">GQF02_11360</name>
</gene>
<comment type="subcellular location">
    <subcellularLocation>
        <location evidence="1">Cell membrane</location>
        <topology evidence="1">Multi-pass membrane protein</topology>
    </subcellularLocation>
</comment>
<feature type="transmembrane region" description="Helical" evidence="7">
    <location>
        <begin position="192"/>
        <end position="212"/>
    </location>
</feature>
<proteinExistence type="inferred from homology"/>
<keyword evidence="9" id="KW-1185">Reference proteome</keyword>
<evidence type="ECO:0000256" key="5">
    <source>
        <dbReference type="ARBA" id="ARBA00022989"/>
    </source>
</evidence>
<keyword evidence="6 7" id="KW-0472">Membrane</keyword>
<dbReference type="RefSeq" id="WP_124735167.1">
    <property type="nucleotide sequence ID" value="NZ_WSSB01000010.1"/>
</dbReference>
<comment type="caution">
    <text evidence="8">The sequence shown here is derived from an EMBL/GenBank/DDBJ whole genome shotgun (WGS) entry which is preliminary data.</text>
</comment>
<sequence>MLGITDPLTYLIGTIFIILLPGPNSLYVLSVAGQRGVRAGFQGALGVFVGDAILMLAAATGAASLLKANPMLFVLLKYSGGAYLAWIGLNMLKGAWQGWRKPALAPEAAPAVVLADAKNPFKRALSISLMNPKAILFFLSFFVQFVDPGYAYPVLTFAALGAILQVCSMSYLAVLIMAGNHLAAAFRARRRLASAASGGVGLMFLGFGAKLASAGLN</sequence>
<dbReference type="PIRSF" id="PIRSF006324">
    <property type="entry name" value="LeuE"/>
    <property type="match status" value="1"/>
</dbReference>
<accession>A0A845BMJ9</accession>
<dbReference type="NCBIfam" id="NF008201">
    <property type="entry name" value="PRK10958.1"/>
    <property type="match status" value="1"/>
</dbReference>
<evidence type="ECO:0000313" key="9">
    <source>
        <dbReference type="Proteomes" id="UP000467214"/>
    </source>
</evidence>
<reference evidence="8 9" key="1">
    <citation type="submission" date="2019-12" db="EMBL/GenBank/DDBJ databases">
        <title>Neisseriaceae gen. nov. sp. Genome sequencing and assembly.</title>
        <authorList>
            <person name="Liu Z."/>
            <person name="Li A."/>
        </authorList>
    </citation>
    <scope>NUCLEOTIDE SEQUENCE [LARGE SCALE GENOMIC DNA]</scope>
    <source>
        <strain evidence="8 9">B2N2-7</strain>
    </source>
</reference>
<feature type="transmembrane region" description="Helical" evidence="7">
    <location>
        <begin position="72"/>
        <end position="92"/>
    </location>
</feature>
<dbReference type="PANTHER" id="PTHR30086:SF15">
    <property type="entry name" value="LEUCINE EFFLUX PROTEIN"/>
    <property type="match status" value="1"/>
</dbReference>
<dbReference type="GO" id="GO:0015820">
    <property type="term" value="P:L-leucine transport"/>
    <property type="evidence" value="ECO:0007669"/>
    <property type="project" value="TreeGrafter"/>
</dbReference>
<evidence type="ECO:0000256" key="3">
    <source>
        <dbReference type="ARBA" id="ARBA00022475"/>
    </source>
</evidence>
<keyword evidence="4 7" id="KW-0812">Transmembrane</keyword>
<feature type="transmembrane region" description="Helical" evidence="7">
    <location>
        <begin position="124"/>
        <end position="146"/>
    </location>
</feature>
<keyword evidence="5 7" id="KW-1133">Transmembrane helix</keyword>
<keyword evidence="3" id="KW-1003">Cell membrane</keyword>
<organism evidence="8 9">
    <name type="scientific">Craterilacuibacter sinensis</name>
    <dbReference type="NCBI Taxonomy" id="2686017"/>
    <lineage>
        <taxon>Bacteria</taxon>
        <taxon>Pseudomonadati</taxon>
        <taxon>Pseudomonadota</taxon>
        <taxon>Betaproteobacteria</taxon>
        <taxon>Neisseriales</taxon>
        <taxon>Neisseriaceae</taxon>
        <taxon>Craterilacuibacter</taxon>
    </lineage>
</organism>
<dbReference type="GO" id="GO:0015190">
    <property type="term" value="F:L-leucine transmembrane transporter activity"/>
    <property type="evidence" value="ECO:0007669"/>
    <property type="project" value="TreeGrafter"/>
</dbReference>
<evidence type="ECO:0000256" key="4">
    <source>
        <dbReference type="ARBA" id="ARBA00022692"/>
    </source>
</evidence>
<name>A0A845BMJ9_9NEIS</name>
<dbReference type="Pfam" id="PF01810">
    <property type="entry name" value="LysE"/>
    <property type="match status" value="1"/>
</dbReference>